<comment type="caution">
    <text evidence="1">The sequence shown here is derived from an EMBL/GenBank/DDBJ whole genome shotgun (WGS) entry which is preliminary data.</text>
</comment>
<evidence type="ECO:0000313" key="2">
    <source>
        <dbReference type="Proteomes" id="UP000694240"/>
    </source>
</evidence>
<dbReference type="EMBL" id="JAEFBK010000010">
    <property type="protein sequence ID" value="KAG7560130.1"/>
    <property type="molecule type" value="Genomic_DNA"/>
</dbReference>
<evidence type="ECO:0000313" key="1">
    <source>
        <dbReference type="EMBL" id="KAG7560130.1"/>
    </source>
</evidence>
<dbReference type="AlphaFoldDB" id="A0A8T1ZPN6"/>
<protein>
    <submittedName>
        <fullName evidence="1">Uncharacterized protein</fullName>
    </submittedName>
</protein>
<name>A0A8T1ZPN6_9BRAS</name>
<dbReference type="Proteomes" id="UP000694240">
    <property type="component" value="Chromosome 10"/>
</dbReference>
<reference evidence="1 2" key="1">
    <citation type="submission" date="2020-12" db="EMBL/GenBank/DDBJ databases">
        <title>Concerted genomic and epigenomic changes stabilize Arabidopsis allopolyploids.</title>
        <authorList>
            <person name="Chen Z."/>
        </authorList>
    </citation>
    <scope>NUCLEOTIDE SEQUENCE [LARGE SCALE GENOMIC DNA]</scope>
    <source>
        <strain evidence="1">Allo738</strain>
        <tissue evidence="1">Leaf</tissue>
    </source>
</reference>
<gene>
    <name evidence="1" type="ORF">ISN45_Aa05g016840</name>
</gene>
<keyword evidence="2" id="KW-1185">Reference proteome</keyword>
<proteinExistence type="predicted"/>
<sequence>MASSGVVNLLGKREAKDDDLETKLILKKHKNKSEETTKGFAEIKGRVELFETKSDQAPLKSPSPRLAPTYETGSVTCNLIASRGYVSLLKPLCLFTLRGLLDR</sequence>
<accession>A0A8T1ZPN6</accession>
<organism evidence="1 2">
    <name type="scientific">Arabidopsis thaliana x Arabidopsis arenosa</name>
    <dbReference type="NCBI Taxonomy" id="1240361"/>
    <lineage>
        <taxon>Eukaryota</taxon>
        <taxon>Viridiplantae</taxon>
        <taxon>Streptophyta</taxon>
        <taxon>Embryophyta</taxon>
        <taxon>Tracheophyta</taxon>
        <taxon>Spermatophyta</taxon>
        <taxon>Magnoliopsida</taxon>
        <taxon>eudicotyledons</taxon>
        <taxon>Gunneridae</taxon>
        <taxon>Pentapetalae</taxon>
        <taxon>rosids</taxon>
        <taxon>malvids</taxon>
        <taxon>Brassicales</taxon>
        <taxon>Brassicaceae</taxon>
        <taxon>Camelineae</taxon>
        <taxon>Arabidopsis</taxon>
    </lineage>
</organism>